<name>A0A3G7TJB3_9PSED</name>
<proteinExistence type="predicted"/>
<organism evidence="1 2">
    <name type="scientific">Pseudomonas chlororaphis</name>
    <dbReference type="NCBI Taxonomy" id="587753"/>
    <lineage>
        <taxon>Bacteria</taxon>
        <taxon>Pseudomonadati</taxon>
        <taxon>Pseudomonadota</taxon>
        <taxon>Gammaproteobacteria</taxon>
        <taxon>Pseudomonadales</taxon>
        <taxon>Pseudomonadaceae</taxon>
        <taxon>Pseudomonas</taxon>
    </lineage>
</organism>
<dbReference type="Proteomes" id="UP000268048">
    <property type="component" value="Chromosome"/>
</dbReference>
<evidence type="ECO:0000313" key="2">
    <source>
        <dbReference type="Proteomes" id="UP000268048"/>
    </source>
</evidence>
<gene>
    <name evidence="1" type="ORF">C4K04_1279</name>
</gene>
<dbReference type="EMBL" id="CP027753">
    <property type="protein sequence ID" value="AZE46971.1"/>
    <property type="molecule type" value="Genomic_DNA"/>
</dbReference>
<protein>
    <submittedName>
        <fullName evidence="1">Uncharacterized protein</fullName>
    </submittedName>
</protein>
<accession>A0A3G7TJB3</accession>
<dbReference type="AlphaFoldDB" id="A0A3G7TJB3"/>
<sequence>MIFDATTDTLPAASISGVVHEGFTCTTRDGKRLRMALVDDEGNIIDAGHHVAQEAWNVCIQVQHNFWIGQGHMRVLSKPIPFKTDKAA</sequence>
<reference evidence="1 2" key="1">
    <citation type="submission" date="2018-03" db="EMBL/GenBank/DDBJ databases">
        <title>Diversity of phytobeneficial traits revealed by whole-genome analysis of worldwide-isolated phenazine-producing Pseudomonas spp.</title>
        <authorList>
            <person name="Biessy A."/>
            <person name="Novinscak A."/>
            <person name="Blom J."/>
            <person name="Leger G."/>
            <person name="Thomashow L.S."/>
            <person name="Cazorla F.M."/>
            <person name="Josic D."/>
            <person name="Filion M."/>
        </authorList>
    </citation>
    <scope>NUCLEOTIDE SEQUENCE [LARGE SCALE GENOMIC DNA]</scope>
    <source>
        <strain evidence="1 2">B25</strain>
    </source>
</reference>
<dbReference type="RefSeq" id="WP_124319381.1">
    <property type="nucleotide sequence ID" value="NZ_CP027753.1"/>
</dbReference>
<evidence type="ECO:0000313" key="1">
    <source>
        <dbReference type="EMBL" id="AZE46971.1"/>
    </source>
</evidence>